<dbReference type="PROSITE" id="PS50404">
    <property type="entry name" value="GST_NTER"/>
    <property type="match status" value="1"/>
</dbReference>
<dbReference type="SFLD" id="SFLDS00019">
    <property type="entry name" value="Glutathione_Transferase_(cytos"/>
    <property type="match status" value="1"/>
</dbReference>
<proteinExistence type="predicted"/>
<dbReference type="CDD" id="cd03043">
    <property type="entry name" value="GST_N_1"/>
    <property type="match status" value="1"/>
</dbReference>
<dbReference type="Gene3D" id="1.20.1050.10">
    <property type="match status" value="1"/>
</dbReference>
<dbReference type="PANTHER" id="PTHR42673:SF4">
    <property type="entry name" value="MALEYLACETOACETATE ISOMERASE"/>
    <property type="match status" value="1"/>
</dbReference>
<dbReference type="SFLD" id="SFLDG00358">
    <property type="entry name" value="Main_(cytGST)"/>
    <property type="match status" value="1"/>
</dbReference>
<dbReference type="Pfam" id="PF13409">
    <property type="entry name" value="GST_N_2"/>
    <property type="match status" value="1"/>
</dbReference>
<feature type="domain" description="GST N-terminal" evidence="1">
    <location>
        <begin position="2"/>
        <end position="81"/>
    </location>
</feature>
<dbReference type="GO" id="GO:0006559">
    <property type="term" value="P:L-phenylalanine catabolic process"/>
    <property type="evidence" value="ECO:0007669"/>
    <property type="project" value="TreeGrafter"/>
</dbReference>
<dbReference type="Proteomes" id="UP000190135">
    <property type="component" value="Unassembled WGS sequence"/>
</dbReference>
<dbReference type="GO" id="GO:0006749">
    <property type="term" value="P:glutathione metabolic process"/>
    <property type="evidence" value="ECO:0007669"/>
    <property type="project" value="TreeGrafter"/>
</dbReference>
<accession>A0A1T4QNN1</accession>
<dbReference type="PANTHER" id="PTHR42673">
    <property type="entry name" value="MALEYLACETOACETATE ISOMERASE"/>
    <property type="match status" value="1"/>
</dbReference>
<evidence type="ECO:0000313" key="3">
    <source>
        <dbReference type="Proteomes" id="UP000190135"/>
    </source>
</evidence>
<evidence type="ECO:0000313" key="2">
    <source>
        <dbReference type="EMBL" id="SKA05382.1"/>
    </source>
</evidence>
<dbReference type="OrthoDB" id="9799538at2"/>
<dbReference type="InterPro" id="IPR036282">
    <property type="entry name" value="Glutathione-S-Trfase_C_sf"/>
</dbReference>
<keyword evidence="3" id="KW-1185">Reference proteome</keyword>
<dbReference type="InterPro" id="IPR040079">
    <property type="entry name" value="Glutathione_S-Trfase"/>
</dbReference>
<evidence type="ECO:0000259" key="1">
    <source>
        <dbReference type="PROSITE" id="PS50404"/>
    </source>
</evidence>
<dbReference type="GO" id="GO:0016034">
    <property type="term" value="F:maleylacetoacetate isomerase activity"/>
    <property type="evidence" value="ECO:0007669"/>
    <property type="project" value="TreeGrafter"/>
</dbReference>
<organism evidence="2 3">
    <name type="scientific">Consotaella salsifontis</name>
    <dbReference type="NCBI Taxonomy" id="1365950"/>
    <lineage>
        <taxon>Bacteria</taxon>
        <taxon>Pseudomonadati</taxon>
        <taxon>Pseudomonadota</taxon>
        <taxon>Alphaproteobacteria</taxon>
        <taxon>Hyphomicrobiales</taxon>
        <taxon>Aurantimonadaceae</taxon>
        <taxon>Consotaella</taxon>
    </lineage>
</organism>
<keyword evidence="2" id="KW-0808">Transferase</keyword>
<dbReference type="RefSeq" id="WP_078708058.1">
    <property type="nucleotide sequence ID" value="NZ_FUXL01000005.1"/>
</dbReference>
<dbReference type="CDD" id="cd03194">
    <property type="entry name" value="GST_C_3"/>
    <property type="match status" value="1"/>
</dbReference>
<gene>
    <name evidence="2" type="ORF">SAMN05428963_105154</name>
</gene>
<sequence>MLKLFIANKNYSSWSLRPWVLMKMLGIAFEEQLLRFEADSWEKFRAVSPSGTVPCLHDGDLKIWDSMAIAEYLAERHDGVWPKDATARAFARSAASEMHGGFTALRSLCTMNCGIRAKVRQETPQLRRNVDRIAELWAEGLGRFGGPFLAGNDFTAVDAFFAPVAFRIQTYGLSMPSPAADYAARLLALPAMKEWYEAALAETFREPGHEVELAAIAEIIEDLRAS</sequence>
<dbReference type="Gene3D" id="3.40.30.10">
    <property type="entry name" value="Glutaredoxin"/>
    <property type="match status" value="1"/>
</dbReference>
<dbReference type="GO" id="GO:0004364">
    <property type="term" value="F:glutathione transferase activity"/>
    <property type="evidence" value="ECO:0007669"/>
    <property type="project" value="TreeGrafter"/>
</dbReference>
<dbReference type="AlphaFoldDB" id="A0A1T4QNN1"/>
<dbReference type="InterPro" id="IPR004045">
    <property type="entry name" value="Glutathione_S-Trfase_N"/>
</dbReference>
<protein>
    <submittedName>
        <fullName evidence="2">Glutathione S-transferase</fullName>
    </submittedName>
</protein>
<reference evidence="2 3" key="1">
    <citation type="submission" date="2017-02" db="EMBL/GenBank/DDBJ databases">
        <authorList>
            <person name="Peterson S.W."/>
        </authorList>
    </citation>
    <scope>NUCLEOTIDE SEQUENCE [LARGE SCALE GENOMIC DNA]</scope>
    <source>
        <strain evidence="2 3">USBA 369</strain>
    </source>
</reference>
<dbReference type="STRING" id="1365950.SAMN05428963_105154"/>
<dbReference type="SUPFAM" id="SSF47616">
    <property type="entry name" value="GST C-terminal domain-like"/>
    <property type="match status" value="1"/>
</dbReference>
<dbReference type="Pfam" id="PF13410">
    <property type="entry name" value="GST_C_2"/>
    <property type="match status" value="1"/>
</dbReference>
<name>A0A1T4QNN1_9HYPH</name>
<dbReference type="EMBL" id="FUXL01000005">
    <property type="protein sequence ID" value="SKA05382.1"/>
    <property type="molecule type" value="Genomic_DNA"/>
</dbReference>
<dbReference type="InterPro" id="IPR036249">
    <property type="entry name" value="Thioredoxin-like_sf"/>
</dbReference>
<dbReference type="SUPFAM" id="SSF52833">
    <property type="entry name" value="Thioredoxin-like"/>
    <property type="match status" value="1"/>
</dbReference>